<dbReference type="PANTHER" id="PTHR43191">
    <property type="entry name" value="RRNA METHYLTRANSFERASE 3"/>
    <property type="match status" value="1"/>
</dbReference>
<evidence type="ECO:0000313" key="4">
    <source>
        <dbReference type="EMBL" id="MDK4307565.1"/>
    </source>
</evidence>
<dbReference type="AlphaFoldDB" id="A0AAP4BSD2"/>
<dbReference type="InterPro" id="IPR029028">
    <property type="entry name" value="Alpha/beta_knot_MTases"/>
</dbReference>
<evidence type="ECO:0000256" key="2">
    <source>
        <dbReference type="ARBA" id="ARBA00022679"/>
    </source>
</evidence>
<feature type="domain" description="tRNA/rRNA methyltransferase SpoU type" evidence="3">
    <location>
        <begin position="155"/>
        <end position="306"/>
    </location>
</feature>
<dbReference type="GO" id="GO:0032259">
    <property type="term" value="P:methylation"/>
    <property type="evidence" value="ECO:0007669"/>
    <property type="project" value="UniProtKB-KW"/>
</dbReference>
<reference evidence="4" key="1">
    <citation type="submission" date="2023-05" db="EMBL/GenBank/DDBJ databases">
        <title>Metabolic capabilities are highly conserved among human nasal-associated Corynebacterium species in pangenomic analyses.</title>
        <authorList>
            <person name="Tran T.H."/>
            <person name="Roberts A.Q."/>
            <person name="Escapa I.F."/>
            <person name="Gao W."/>
            <person name="Conlan S."/>
            <person name="Kong H."/>
            <person name="Segre J.A."/>
            <person name="Kelly M.S."/>
            <person name="Lemon K.P."/>
        </authorList>
    </citation>
    <scope>NUCLEOTIDE SEQUENCE</scope>
    <source>
        <strain evidence="4">KPL2773</strain>
    </source>
</reference>
<dbReference type="Proteomes" id="UP001224412">
    <property type="component" value="Unassembled WGS sequence"/>
</dbReference>
<dbReference type="InterPro" id="IPR001537">
    <property type="entry name" value="SpoU_MeTrfase"/>
</dbReference>
<dbReference type="RefSeq" id="WP_284588768.1">
    <property type="nucleotide sequence ID" value="NZ_JASNUC010000002.1"/>
</dbReference>
<dbReference type="InterPro" id="IPR029026">
    <property type="entry name" value="tRNA_m1G_MTases_N"/>
</dbReference>
<name>A0AAP4BSD2_9CORY</name>
<dbReference type="InterPro" id="IPR051259">
    <property type="entry name" value="rRNA_Methyltransferase"/>
</dbReference>
<dbReference type="GO" id="GO:0006396">
    <property type="term" value="P:RNA processing"/>
    <property type="evidence" value="ECO:0007669"/>
    <property type="project" value="InterPro"/>
</dbReference>
<comment type="caution">
    <text evidence="4">The sequence shown here is derived from an EMBL/GenBank/DDBJ whole genome shotgun (WGS) entry which is preliminary data.</text>
</comment>
<dbReference type="GO" id="GO:0003723">
    <property type="term" value="F:RNA binding"/>
    <property type="evidence" value="ECO:0007669"/>
    <property type="project" value="InterPro"/>
</dbReference>
<proteinExistence type="predicted"/>
<protein>
    <submittedName>
        <fullName evidence="4">RNA methyltransferase</fullName>
    </submittedName>
</protein>
<gene>
    <name evidence="4" type="ORF">QPX42_08440</name>
</gene>
<evidence type="ECO:0000313" key="5">
    <source>
        <dbReference type="Proteomes" id="UP001224412"/>
    </source>
</evidence>
<keyword evidence="2" id="KW-0808">Transferase</keyword>
<dbReference type="Gene3D" id="3.40.1280.10">
    <property type="match status" value="1"/>
</dbReference>
<evidence type="ECO:0000256" key="1">
    <source>
        <dbReference type="ARBA" id="ARBA00022603"/>
    </source>
</evidence>
<organism evidence="4 5">
    <name type="scientific">Corynebacterium pseudodiphtheriticum</name>
    <dbReference type="NCBI Taxonomy" id="37637"/>
    <lineage>
        <taxon>Bacteria</taxon>
        <taxon>Bacillati</taxon>
        <taxon>Actinomycetota</taxon>
        <taxon>Actinomycetes</taxon>
        <taxon>Mycobacteriales</taxon>
        <taxon>Corynebacteriaceae</taxon>
        <taxon>Corynebacterium</taxon>
    </lineage>
</organism>
<evidence type="ECO:0000259" key="3">
    <source>
        <dbReference type="Pfam" id="PF00588"/>
    </source>
</evidence>
<dbReference type="PANTHER" id="PTHR43191:SF12">
    <property type="entry name" value="RRNA METHYLASE"/>
    <property type="match status" value="1"/>
</dbReference>
<dbReference type="Pfam" id="PF00588">
    <property type="entry name" value="SpoU_methylase"/>
    <property type="match status" value="1"/>
</dbReference>
<dbReference type="EMBL" id="JASNVH010000012">
    <property type="protein sequence ID" value="MDK4307565.1"/>
    <property type="molecule type" value="Genomic_DNA"/>
</dbReference>
<sequence>MLEPQVPQVITLADAQVDDPRLADIRQLNHPRLRPDRQPRLEIDSSGDYIPASRPSVILADGALPIARMCGTDSAVTPAAIFGRAEKLQKFATDYPEQWSRIAQIGIPVYELPAVLLRDVVGFELHRGLLAVALRPDSVELGTKSAEEILAPARTIVVLEGVGDPDNIGAIYRSAASLGADALVFGAGCGDLWDRRVIRVSMGQALRVPSVRIPGGFSNWHHGLTDLRNQGFYVTALSPGAQAVQLRDALVGPSGNRREKVALLLGAEGPGLTPHAMNAADACAVIPMAAGADSLNVAVTAACCLYERWRG</sequence>
<dbReference type="SUPFAM" id="SSF75217">
    <property type="entry name" value="alpha/beta knot"/>
    <property type="match status" value="1"/>
</dbReference>
<dbReference type="GO" id="GO:0008173">
    <property type="term" value="F:RNA methyltransferase activity"/>
    <property type="evidence" value="ECO:0007669"/>
    <property type="project" value="InterPro"/>
</dbReference>
<accession>A0AAP4BSD2</accession>
<keyword evidence="1 4" id="KW-0489">Methyltransferase</keyword>
<dbReference type="CDD" id="cd18095">
    <property type="entry name" value="SpoU-like_rRNA-MTase"/>
    <property type="match status" value="1"/>
</dbReference>